<dbReference type="PANTHER" id="PTHR43169">
    <property type="entry name" value="EXSB FAMILY PROTEIN"/>
    <property type="match status" value="1"/>
</dbReference>
<accession>A0A0H3JZY5</accession>
<dbReference type="PANTHER" id="PTHR43169:SF2">
    <property type="entry name" value="NAD_GMP SYNTHASE DOMAIN-CONTAINING PROTEIN"/>
    <property type="match status" value="1"/>
</dbReference>
<dbReference type="GO" id="GO:0004066">
    <property type="term" value="F:asparagine synthase (glutamine-hydrolyzing) activity"/>
    <property type="evidence" value="ECO:0007669"/>
    <property type="project" value="InterPro"/>
</dbReference>
<dbReference type="AlphaFoldDB" id="A0A0H3JZY5"/>
<protein>
    <recommendedName>
        <fullName evidence="2">Asparagine synthetase domain-containing protein</fullName>
    </recommendedName>
</protein>
<gene>
    <name evidence="3" type="ordered locus">syc0168_c</name>
</gene>
<dbReference type="InterPro" id="IPR052188">
    <property type="entry name" value="Ni-pincer_cofactor_biosynth"/>
</dbReference>
<proteinExistence type="predicted"/>
<dbReference type="InterPro" id="IPR014729">
    <property type="entry name" value="Rossmann-like_a/b/a_fold"/>
</dbReference>
<evidence type="ECO:0000256" key="1">
    <source>
        <dbReference type="PIRSR" id="PIRSR006661-1"/>
    </source>
</evidence>
<dbReference type="SMR" id="A0A0H3JZY5"/>
<dbReference type="GO" id="GO:0006529">
    <property type="term" value="P:asparagine biosynthetic process"/>
    <property type="evidence" value="ECO:0007669"/>
    <property type="project" value="InterPro"/>
</dbReference>
<feature type="active site" description="Nucleophile and sulfur donor" evidence="1">
    <location>
        <position position="174"/>
    </location>
</feature>
<dbReference type="Gene3D" id="3.40.50.620">
    <property type="entry name" value="HUPs"/>
    <property type="match status" value="1"/>
</dbReference>
<dbReference type="PIRSF" id="PIRSF006661">
    <property type="entry name" value="PP-lp_UCP006661"/>
    <property type="match status" value="1"/>
</dbReference>
<evidence type="ECO:0000313" key="4">
    <source>
        <dbReference type="Proteomes" id="UP000001175"/>
    </source>
</evidence>
<dbReference type="EMBL" id="AP008231">
    <property type="protein sequence ID" value="BAD78358.1"/>
    <property type="molecule type" value="Genomic_DNA"/>
</dbReference>
<feature type="domain" description="Asparagine synthetase" evidence="2">
    <location>
        <begin position="7"/>
        <end position="83"/>
    </location>
</feature>
<dbReference type="NCBIfam" id="TIGR00268">
    <property type="entry name" value="ATP-dependent sacrificial sulfur transferase LarE"/>
    <property type="match status" value="1"/>
</dbReference>
<dbReference type="Proteomes" id="UP000001175">
    <property type="component" value="Chromosome"/>
</dbReference>
<dbReference type="eggNOG" id="COG1606">
    <property type="taxonomic scope" value="Bacteria"/>
</dbReference>
<dbReference type="GeneID" id="72430249"/>
<dbReference type="SUPFAM" id="SSF52402">
    <property type="entry name" value="Adenine nucleotide alpha hydrolases-like"/>
    <property type="match status" value="1"/>
</dbReference>
<dbReference type="InterPro" id="IPR005232">
    <property type="entry name" value="LarE"/>
</dbReference>
<evidence type="ECO:0000313" key="3">
    <source>
        <dbReference type="EMBL" id="BAD78358.1"/>
    </source>
</evidence>
<name>A0A0H3JZY5_SYNP6</name>
<dbReference type="InterPro" id="IPR001962">
    <property type="entry name" value="Asn_synthase"/>
</dbReference>
<dbReference type="KEGG" id="syc:syc0168_c"/>
<evidence type="ECO:0000259" key="2">
    <source>
        <dbReference type="Pfam" id="PF00733"/>
    </source>
</evidence>
<organism evidence="3 4">
    <name type="scientific">Synechococcus sp. (strain ATCC 27144 / PCC 6301 / SAUG 1402/1)</name>
    <name type="common">Anacystis nidulans</name>
    <dbReference type="NCBI Taxonomy" id="269084"/>
    <lineage>
        <taxon>Bacteria</taxon>
        <taxon>Bacillati</taxon>
        <taxon>Cyanobacteriota</taxon>
        <taxon>Cyanophyceae</taxon>
        <taxon>Synechococcales</taxon>
        <taxon>Synechococcaceae</taxon>
        <taxon>Synechococcus</taxon>
    </lineage>
</organism>
<dbReference type="GO" id="GO:0016783">
    <property type="term" value="F:sulfurtransferase activity"/>
    <property type="evidence" value="ECO:0007669"/>
    <property type="project" value="InterPro"/>
</dbReference>
<dbReference type="RefSeq" id="WP_011242482.1">
    <property type="nucleotide sequence ID" value="NC_006576.1"/>
</dbReference>
<reference evidence="3 4" key="1">
    <citation type="journal article" date="2007" name="Photosyn. Res.">
        <title>Complete nucleotide sequence of the freshwater unicellular cyanobacterium Synechococcus elongatus PCC 6301 chromosome: gene content and organization.</title>
        <authorList>
            <person name="Sugita C."/>
            <person name="Ogata K."/>
            <person name="Shikata M."/>
            <person name="Jikuya H."/>
            <person name="Takano J."/>
            <person name="Furumichi M."/>
            <person name="Kanehisa M."/>
            <person name="Omata T."/>
            <person name="Sugiura M."/>
            <person name="Sugita M."/>
        </authorList>
    </citation>
    <scope>NUCLEOTIDE SEQUENCE [LARGE SCALE GENOMIC DNA]</scope>
    <source>
        <strain evidence="4">ATCC 27144 / PCC 6301 / SAUG 1402/1</strain>
    </source>
</reference>
<dbReference type="CDD" id="cd01990">
    <property type="entry name" value="LarE-like"/>
    <property type="match status" value="1"/>
</dbReference>
<sequence>MLQAKLEQVRSQLRSFPSALVAYSGGIDSSLVAYLAAQELGDRAIAVTAVSASLLPEDLEAARSQAEWMGIAHEQIQTDELANPNYASNPSNRCYFCKSELHDRLQPLAQSRGFAVVLDGVNADDLGDHRPGLQAAAERGVRSPLAEAGISKLEVRQLARELGMPWWDKPAMPCLSSRFPYGEAITAEKLARVGAAERYLRQLGWQSIRVRSQQDTARIELPSTDLQRFVAETDLPVLVSHFQSLGFRYVSLDLEGLVSGKLNRALTAACAGDRS</sequence>
<dbReference type="Pfam" id="PF00733">
    <property type="entry name" value="Asn_synthase"/>
    <property type="match status" value="1"/>
</dbReference>